<comment type="caution">
    <text evidence="1">The sequence shown here is derived from an EMBL/GenBank/DDBJ whole genome shotgun (WGS) entry which is preliminary data.</text>
</comment>
<dbReference type="EMBL" id="JBHTIA010000003">
    <property type="protein sequence ID" value="MFD0764753.1"/>
    <property type="molecule type" value="Genomic_DNA"/>
</dbReference>
<sequence length="77" mass="8766">MDGLRCEVYVLGVEEDLGTYTISNDTIKLNYLSSCGAADKFKYAVLDSTETYLKFYNTKSVTDPYLLRITLNKTKLH</sequence>
<proteinExistence type="predicted"/>
<keyword evidence="2" id="KW-1185">Reference proteome</keyword>
<evidence type="ECO:0000313" key="2">
    <source>
        <dbReference type="Proteomes" id="UP001597073"/>
    </source>
</evidence>
<organism evidence="1 2">
    <name type="scientific">Mucilaginibacter lutimaris</name>
    <dbReference type="NCBI Taxonomy" id="931629"/>
    <lineage>
        <taxon>Bacteria</taxon>
        <taxon>Pseudomonadati</taxon>
        <taxon>Bacteroidota</taxon>
        <taxon>Sphingobacteriia</taxon>
        <taxon>Sphingobacteriales</taxon>
        <taxon>Sphingobacteriaceae</taxon>
        <taxon>Mucilaginibacter</taxon>
    </lineage>
</organism>
<accession>A0ABW2ZEW7</accession>
<name>A0ABW2ZEW7_9SPHI</name>
<gene>
    <name evidence="1" type="ORF">ACFQZI_07790</name>
</gene>
<evidence type="ECO:0000313" key="1">
    <source>
        <dbReference type="EMBL" id="MFD0764753.1"/>
    </source>
</evidence>
<dbReference type="Proteomes" id="UP001597073">
    <property type="component" value="Unassembled WGS sequence"/>
</dbReference>
<protein>
    <submittedName>
        <fullName evidence="1">Uncharacterized protein</fullName>
    </submittedName>
</protein>
<reference evidence="2" key="1">
    <citation type="journal article" date="2019" name="Int. J. Syst. Evol. Microbiol.">
        <title>The Global Catalogue of Microorganisms (GCM) 10K type strain sequencing project: providing services to taxonomists for standard genome sequencing and annotation.</title>
        <authorList>
            <consortium name="The Broad Institute Genomics Platform"/>
            <consortium name="The Broad Institute Genome Sequencing Center for Infectious Disease"/>
            <person name="Wu L."/>
            <person name="Ma J."/>
        </authorList>
    </citation>
    <scope>NUCLEOTIDE SEQUENCE [LARGE SCALE GENOMIC DNA]</scope>
    <source>
        <strain evidence="2">CCUG 60742</strain>
    </source>
</reference>